<dbReference type="RefSeq" id="XP_056760615.1">
    <property type="nucleotide sequence ID" value="XM_056915861.1"/>
</dbReference>
<proteinExistence type="predicted"/>
<comment type="caution">
    <text evidence="1">The sequence shown here is derived from an EMBL/GenBank/DDBJ whole genome shotgun (WGS) entry which is preliminary data.</text>
</comment>
<evidence type="ECO:0000313" key="2">
    <source>
        <dbReference type="Proteomes" id="UP001213681"/>
    </source>
</evidence>
<evidence type="ECO:0000313" key="1">
    <source>
        <dbReference type="EMBL" id="KAJ5433323.1"/>
    </source>
</evidence>
<organism evidence="1 2">
    <name type="scientific">Penicillium daleae</name>
    <dbReference type="NCBI Taxonomy" id="63821"/>
    <lineage>
        <taxon>Eukaryota</taxon>
        <taxon>Fungi</taxon>
        <taxon>Dikarya</taxon>
        <taxon>Ascomycota</taxon>
        <taxon>Pezizomycotina</taxon>
        <taxon>Eurotiomycetes</taxon>
        <taxon>Eurotiomycetidae</taxon>
        <taxon>Eurotiales</taxon>
        <taxon>Aspergillaceae</taxon>
        <taxon>Penicillium</taxon>
    </lineage>
</organism>
<keyword evidence="2" id="KW-1185">Reference proteome</keyword>
<name>A0AAD6BW01_9EURO</name>
<dbReference type="Proteomes" id="UP001213681">
    <property type="component" value="Unassembled WGS sequence"/>
</dbReference>
<dbReference type="EMBL" id="JAPVEA010000009">
    <property type="protein sequence ID" value="KAJ5433323.1"/>
    <property type="molecule type" value="Genomic_DNA"/>
</dbReference>
<protein>
    <submittedName>
        <fullName evidence="1">Uncharacterized protein</fullName>
    </submittedName>
</protein>
<accession>A0AAD6BW01</accession>
<gene>
    <name evidence="1" type="ORF">N7458_012479</name>
</gene>
<dbReference type="GeneID" id="81606104"/>
<sequence>MPRPAVHIGPKTLVESAAPRLELGPYHTTSSALHNLEFKGDLRPWPGFLSVVQSMYESYAWRNECLGLSLRTRDPYTYGNVVVGDEHGVQGRFHKYFGDTMNAVFNSQSMGMRFADFRCIQSTYSGIPDVILMDENHQLKVIGEFKVPWIRDHNIGKHYYQRDGLRKVLAQPIQYMQALGCVYGFLSNYDQTIFLRQLVDNQGVWRIKYSPVIRASTAYKSSDVNPVVSVRQCLFYVGCDAMNQGLVHNTTPLWVV</sequence>
<reference evidence="1" key="2">
    <citation type="journal article" date="2023" name="IMA Fungus">
        <title>Comparative genomic study of the Penicillium genus elucidates a diverse pangenome and 15 lateral gene transfer events.</title>
        <authorList>
            <person name="Petersen C."/>
            <person name="Sorensen T."/>
            <person name="Nielsen M.R."/>
            <person name="Sondergaard T.E."/>
            <person name="Sorensen J.L."/>
            <person name="Fitzpatrick D.A."/>
            <person name="Frisvad J.C."/>
            <person name="Nielsen K.L."/>
        </authorList>
    </citation>
    <scope>NUCLEOTIDE SEQUENCE</scope>
    <source>
        <strain evidence="1">IBT 16125</strain>
    </source>
</reference>
<dbReference type="AlphaFoldDB" id="A0AAD6BW01"/>
<reference evidence="1" key="1">
    <citation type="submission" date="2022-12" db="EMBL/GenBank/DDBJ databases">
        <authorList>
            <person name="Petersen C."/>
        </authorList>
    </citation>
    <scope>NUCLEOTIDE SEQUENCE</scope>
    <source>
        <strain evidence="1">IBT 16125</strain>
    </source>
</reference>